<sequence>MILDSETRPNALLNTFSQVTQEIQHYFLSESSENLESV</sequence>
<dbReference type="GeneID" id="54989922"/>
<dbReference type="EMBL" id="KY264020">
    <property type="protein sequence ID" value="ARM71119.1"/>
    <property type="molecule type" value="Genomic_DNA"/>
</dbReference>
<name>A0A2P0QGX0_9VIRU</name>
<dbReference type="KEGG" id="vg:54989922"/>
<reference evidence="1" key="1">
    <citation type="journal article" date="2018" name="Gene">
        <title>The Unexplored Diversity of Pleolipoviruses: The Surprising Case of Two Viruses with Identical Major Structural Modules.</title>
        <authorList>
            <person name="Atanasova N.S."/>
            <person name="Heinio C.H."/>
            <person name="Demina T.A."/>
            <person name="Bamford D.H."/>
            <person name="Oksanen H.M."/>
        </authorList>
    </citation>
    <scope>NUCLEOTIDE SEQUENCE [LARGE SCALE GENOMIC DNA]</scope>
    <source>
        <strain evidence="1">1A_s5a-1/hispanica</strain>
    </source>
</reference>
<evidence type="ECO:0000313" key="1">
    <source>
        <dbReference type="EMBL" id="ARM71119.1"/>
    </source>
</evidence>
<accession>A0A2P0QGX0</accession>
<dbReference type="RefSeq" id="YP_009799436.1">
    <property type="nucleotide sequence ID" value="NC_047943.1"/>
</dbReference>
<proteinExistence type="predicted"/>
<protein>
    <submittedName>
        <fullName evidence="1">Uncharacterized protein</fullName>
    </submittedName>
</protein>
<evidence type="ECO:0000313" key="2">
    <source>
        <dbReference type="Proteomes" id="UP000240235"/>
    </source>
</evidence>
<dbReference type="Proteomes" id="UP000240235">
    <property type="component" value="Segment"/>
</dbReference>
<organism evidence="1">
    <name type="scientific">Haloarcula hispanica pleomorphic virus 4</name>
    <dbReference type="NCBI Taxonomy" id="1980140"/>
    <lineage>
        <taxon>Viruses</taxon>
        <taxon>Monodnaviria</taxon>
        <taxon>Trapavirae</taxon>
        <taxon>Saleviricota</taxon>
        <taxon>Huolimaviricetes</taxon>
        <taxon>Haloruvirales</taxon>
        <taxon>Pleolipoviridae</taxon>
        <taxon>Betapleolipovirus</taxon>
        <taxon>Betapleolipovirus italiense</taxon>
        <taxon>Betapleolipovirus HHPV4</taxon>
    </lineage>
</organism>
<keyword evidence="2" id="KW-1185">Reference proteome</keyword>